<evidence type="ECO:0000313" key="2">
    <source>
        <dbReference type="Proteomes" id="UP000005522"/>
    </source>
</evidence>
<dbReference type="RefSeq" id="WP_004870703.1">
    <property type="nucleotide sequence ID" value="NZ_CP005986.1"/>
</dbReference>
<accession>A0A059ZS20</accession>
<sequence length="296" mass="34253">MNRPESLPSSAVIRHHHEALLLRLNAHSSHYRDPVSAVAWDSLRFDAPWLPESLLSLYGLPEFDALSVEERIRLSQAEFVAFCELGLWLEALFIERLGRNRLAEMYRDPAAYRYQLHEMREEIGHSLMFLELQRRAQIPFMSSARDRPRLASAFARFAPEGSAAFWATILVGENIPDRLNRRIFADKELPAAVLAITQIHMREEARHMAFARATIQERSRRLSAWQKRLLSPLLRRVIHQFLHTCFFPSANVYAAAGLAEPVLLARRVRHNPHRRRLMDECAAPSRDFLRSQGFSL</sequence>
<dbReference type="InterPro" id="IPR025859">
    <property type="entry name" value="AurF/CmlI"/>
</dbReference>
<protein>
    <recommendedName>
        <fullName evidence="3">Diiron oxygenase</fullName>
    </recommendedName>
</protein>
<gene>
    <name evidence="1" type="ORF">Acaty_c0576</name>
</gene>
<dbReference type="AlphaFoldDB" id="A0A059ZS20"/>
<dbReference type="HOGENOM" id="CLU_972998_0_0_6"/>
<dbReference type="Proteomes" id="UP000005522">
    <property type="component" value="Chromosome"/>
</dbReference>
<dbReference type="KEGG" id="acz:Acaty_c0576"/>
<reference evidence="1 2" key="1">
    <citation type="journal article" date="2009" name="J. Bacteriol.">
        <title>Draft genome sequence of the extremely acidophilic bacterium Acidithiobacillus caldus ATCC 51756 reveals metabolic versatility in the genus Acidithiobacillus.</title>
        <authorList>
            <person name="Valdes J."/>
            <person name="Quatrini R."/>
            <person name="Hallberg K."/>
            <person name="Dopson M."/>
            <person name="Valenzuela P.D."/>
            <person name="Holmes D.S."/>
        </authorList>
    </citation>
    <scope>NUCLEOTIDE SEQUENCE [LARGE SCALE GENOMIC DNA]</scope>
    <source>
        <strain evidence="2">ATCC 51756 / DSM 8584 / KU</strain>
    </source>
</reference>
<evidence type="ECO:0008006" key="3">
    <source>
        <dbReference type="Google" id="ProtNLM"/>
    </source>
</evidence>
<organism evidence="1 2">
    <name type="scientific">Acidithiobacillus caldus (strain ATCC 51756 / DSM 8584 / KU)</name>
    <dbReference type="NCBI Taxonomy" id="637389"/>
    <lineage>
        <taxon>Bacteria</taxon>
        <taxon>Pseudomonadati</taxon>
        <taxon>Pseudomonadota</taxon>
        <taxon>Acidithiobacillia</taxon>
        <taxon>Acidithiobacillales</taxon>
        <taxon>Acidithiobacillaceae</taxon>
        <taxon>Acidithiobacillus</taxon>
    </lineage>
</organism>
<dbReference type="InterPro" id="IPR012348">
    <property type="entry name" value="RNR-like"/>
</dbReference>
<dbReference type="GO" id="GO:0016491">
    <property type="term" value="F:oxidoreductase activity"/>
    <property type="evidence" value="ECO:0007669"/>
    <property type="project" value="InterPro"/>
</dbReference>
<dbReference type="EMBL" id="CP005986">
    <property type="protein sequence ID" value="AIA54460.1"/>
    <property type="molecule type" value="Genomic_DNA"/>
</dbReference>
<name>A0A059ZS20_ACICK</name>
<evidence type="ECO:0000313" key="1">
    <source>
        <dbReference type="EMBL" id="AIA54460.1"/>
    </source>
</evidence>
<dbReference type="Gene3D" id="1.10.620.20">
    <property type="entry name" value="Ribonucleotide Reductase, subunit A"/>
    <property type="match status" value="1"/>
</dbReference>
<dbReference type="Pfam" id="PF11583">
    <property type="entry name" value="AurF"/>
    <property type="match status" value="1"/>
</dbReference>
<proteinExistence type="predicted"/>
<dbReference type="eggNOG" id="COG3396">
    <property type="taxonomic scope" value="Bacteria"/>
</dbReference>